<proteinExistence type="predicted"/>
<feature type="compositionally biased region" description="Low complexity" evidence="1">
    <location>
        <begin position="10"/>
        <end position="20"/>
    </location>
</feature>
<protein>
    <submittedName>
        <fullName evidence="3">Uncharacterized protein</fullName>
    </submittedName>
</protein>
<evidence type="ECO:0000256" key="2">
    <source>
        <dbReference type="SAM" id="Phobius"/>
    </source>
</evidence>
<evidence type="ECO:0000313" key="3">
    <source>
        <dbReference type="EMBL" id="KAF3274566.1"/>
    </source>
</evidence>
<sequence length="108" mass="12048">MRLAPVLDEPTNLPTTPPTSQTSITCRLNRFIVSYAVFAIGGQKLLFPVSISNLRFQRKARTPYTTSNALGSYSVDMANGGASNIVSFLFDFLKLYPFAFLFYLASYF</sequence>
<dbReference type="EMBL" id="JAABOJ010000043">
    <property type="protein sequence ID" value="KAF3274566.1"/>
    <property type="molecule type" value="Genomic_DNA"/>
</dbReference>
<gene>
    <name evidence="3" type="ORF">TWF970_007827</name>
</gene>
<organism evidence="3 4">
    <name type="scientific">Orbilia oligospora</name>
    <name type="common">Nematode-trapping fungus</name>
    <name type="synonym">Arthrobotrys oligospora</name>
    <dbReference type="NCBI Taxonomy" id="2813651"/>
    <lineage>
        <taxon>Eukaryota</taxon>
        <taxon>Fungi</taxon>
        <taxon>Dikarya</taxon>
        <taxon>Ascomycota</taxon>
        <taxon>Pezizomycotina</taxon>
        <taxon>Orbiliomycetes</taxon>
        <taxon>Orbiliales</taxon>
        <taxon>Orbiliaceae</taxon>
        <taxon>Orbilia</taxon>
    </lineage>
</organism>
<evidence type="ECO:0000313" key="4">
    <source>
        <dbReference type="Proteomes" id="UP000474640"/>
    </source>
</evidence>
<reference evidence="3 4" key="1">
    <citation type="submission" date="2020-01" db="EMBL/GenBank/DDBJ databases">
        <authorList>
            <person name="Palmer J.M."/>
        </authorList>
    </citation>
    <scope>NUCLEOTIDE SEQUENCE [LARGE SCALE GENOMIC DNA]</scope>
    <source>
        <strain evidence="3 4">TWF970</strain>
    </source>
</reference>
<name>A0A7C8VBD6_ORBOL</name>
<dbReference type="Proteomes" id="UP000474640">
    <property type="component" value="Unassembled WGS sequence"/>
</dbReference>
<keyword evidence="2" id="KW-0812">Transmembrane</keyword>
<keyword evidence="2" id="KW-0472">Membrane</keyword>
<accession>A0A7C8VBD6</accession>
<comment type="caution">
    <text evidence="3">The sequence shown here is derived from an EMBL/GenBank/DDBJ whole genome shotgun (WGS) entry which is preliminary data.</text>
</comment>
<keyword evidence="2" id="KW-1133">Transmembrane helix</keyword>
<feature type="transmembrane region" description="Helical" evidence="2">
    <location>
        <begin position="85"/>
        <end position="105"/>
    </location>
</feature>
<evidence type="ECO:0000256" key="1">
    <source>
        <dbReference type="SAM" id="MobiDB-lite"/>
    </source>
</evidence>
<feature type="region of interest" description="Disordered" evidence="1">
    <location>
        <begin position="1"/>
        <end position="20"/>
    </location>
</feature>
<dbReference type="AlphaFoldDB" id="A0A7C8VBD6"/>